<evidence type="ECO:0000313" key="3">
    <source>
        <dbReference type="Proteomes" id="UP000001761"/>
    </source>
</evidence>
<proteinExistence type="predicted"/>
<dbReference type="Proteomes" id="UP000001761">
    <property type="component" value="Segment"/>
</dbReference>
<organism evidence="2 3">
    <name type="scientific">Synechococcus phage P60</name>
    <dbReference type="NCBI Taxonomy" id="2905923"/>
    <lineage>
        <taxon>Viruses</taxon>
        <taxon>Duplodnaviria</taxon>
        <taxon>Heunggongvirae</taxon>
        <taxon>Uroviricota</taxon>
        <taxon>Caudoviricetes</taxon>
        <taxon>Autographivirales</taxon>
        <taxon>Tiilvirus</taxon>
        <taxon>Tiilvirus P60</taxon>
    </lineage>
</organism>
<evidence type="ECO:0000313" key="2">
    <source>
        <dbReference type="EMBL" id="AGA17898.1"/>
    </source>
</evidence>
<dbReference type="EMBL" id="AF338467">
    <property type="protein sequence ID" value="AGA17898.1"/>
    <property type="molecule type" value="Genomic_DNA"/>
</dbReference>
<feature type="region of interest" description="Disordered" evidence="1">
    <location>
        <begin position="87"/>
        <end position="122"/>
    </location>
</feature>
<accession>L0CNR9</accession>
<gene>
    <name evidence="2" type="ORF">P60_gp46</name>
</gene>
<dbReference type="KEGG" id="vg:26066769"/>
<reference evidence="2 3" key="1">
    <citation type="journal article" date="2002" name="Appl. Environ. Microbiol.">
        <title>Genomic sequence and evolution of marine cyanophage P60: a new insight on lytic and lysogenic phages.</title>
        <authorList>
            <person name="Chen F."/>
            <person name="Lu J."/>
        </authorList>
    </citation>
    <scope>NUCLEOTIDE SEQUENCE</scope>
</reference>
<sequence>MKPIEFYLNEFKFMAGWLKKLPLPIAFFCLSWLKWLELKYIDAKASTSVSKAIREYNETVRTPEGLLPPERHTEPSEVPGLDIISISSPWQNSQSSDQRTQTPSTTTSQAKQALPKTTDSHQ</sequence>
<keyword evidence="3" id="KW-1185">Reference proteome</keyword>
<dbReference type="GeneID" id="26066769"/>
<protein>
    <submittedName>
        <fullName evidence="2">Uncharacterized protein</fullName>
    </submittedName>
</protein>
<evidence type="ECO:0000256" key="1">
    <source>
        <dbReference type="SAM" id="MobiDB-lite"/>
    </source>
</evidence>
<feature type="compositionally biased region" description="Low complexity" evidence="1">
    <location>
        <begin position="87"/>
        <end position="112"/>
    </location>
</feature>
<dbReference type="RefSeq" id="YP_009173817.1">
    <property type="nucleotide sequence ID" value="NC_003390.2"/>
</dbReference>
<name>L0CNR9_9CAUD</name>